<sequence>MSFYRRREHYAQGRHDAFESCEGALIPLFGTSFKLSDFSNRTLEAINTQWEPAGRNPETAWDWAEIMRKYDEPDRFDAAIWTGDDRLAGVFLGVTTSESLEIRFLEGDPREECPLTGKRALIAVDASSRYAQARGKLEVRVRPINSSLERLYVDVYQFIRCEPPNQEPYFAKRV</sequence>
<evidence type="ECO:0008006" key="3">
    <source>
        <dbReference type="Google" id="ProtNLM"/>
    </source>
</evidence>
<dbReference type="AlphaFoldDB" id="A0A8B6MAE6"/>
<keyword evidence="2" id="KW-1185">Reference proteome</keyword>
<protein>
    <recommendedName>
        <fullName evidence="3">N-acetyltransferase domain-containing protein</fullName>
    </recommendedName>
</protein>
<evidence type="ECO:0000313" key="2">
    <source>
        <dbReference type="Proteomes" id="UP000485880"/>
    </source>
</evidence>
<accession>A0A8B6MAE6</accession>
<evidence type="ECO:0000313" key="1">
    <source>
        <dbReference type="EMBL" id="VTZ51269.1"/>
    </source>
</evidence>
<reference evidence="1 2" key="1">
    <citation type="submission" date="2019-05" db="EMBL/GenBank/DDBJ databases">
        <authorList>
            <person name="Farhan Ul Haque M."/>
        </authorList>
    </citation>
    <scope>NUCLEOTIDE SEQUENCE [LARGE SCALE GENOMIC DNA]</scope>
    <source>
        <strain evidence="1">2</strain>
    </source>
</reference>
<gene>
    <name evidence="1" type="ORF">MPC4_340025</name>
</gene>
<proteinExistence type="predicted"/>
<dbReference type="Proteomes" id="UP000485880">
    <property type="component" value="Unassembled WGS sequence"/>
</dbReference>
<name>A0A8B6MAE6_METTU</name>
<organism evidence="1 2">
    <name type="scientific">Methylocella tundrae</name>
    <dbReference type="NCBI Taxonomy" id="227605"/>
    <lineage>
        <taxon>Bacteria</taxon>
        <taxon>Pseudomonadati</taxon>
        <taxon>Pseudomonadota</taxon>
        <taxon>Alphaproteobacteria</taxon>
        <taxon>Hyphomicrobiales</taxon>
        <taxon>Beijerinckiaceae</taxon>
        <taxon>Methylocella</taxon>
    </lineage>
</organism>
<comment type="caution">
    <text evidence="1">The sequence shown here is derived from an EMBL/GenBank/DDBJ whole genome shotgun (WGS) entry which is preliminary data.</text>
</comment>
<dbReference type="EMBL" id="CABFMQ020000092">
    <property type="protein sequence ID" value="VTZ51269.1"/>
    <property type="molecule type" value="Genomic_DNA"/>
</dbReference>